<evidence type="ECO:0000313" key="2">
    <source>
        <dbReference type="Proteomes" id="UP001498398"/>
    </source>
</evidence>
<name>A0ABR1IVB2_9AGAR</name>
<gene>
    <name evidence="1" type="ORF">VKT23_016279</name>
</gene>
<evidence type="ECO:0000313" key="1">
    <source>
        <dbReference type="EMBL" id="KAK7442001.1"/>
    </source>
</evidence>
<accession>A0ABR1IVB2</accession>
<dbReference type="Proteomes" id="UP001498398">
    <property type="component" value="Unassembled WGS sequence"/>
</dbReference>
<comment type="caution">
    <text evidence="1">The sequence shown here is derived from an EMBL/GenBank/DDBJ whole genome shotgun (WGS) entry which is preliminary data.</text>
</comment>
<organism evidence="1 2">
    <name type="scientific">Marasmiellus scandens</name>
    <dbReference type="NCBI Taxonomy" id="2682957"/>
    <lineage>
        <taxon>Eukaryota</taxon>
        <taxon>Fungi</taxon>
        <taxon>Dikarya</taxon>
        <taxon>Basidiomycota</taxon>
        <taxon>Agaricomycotina</taxon>
        <taxon>Agaricomycetes</taxon>
        <taxon>Agaricomycetidae</taxon>
        <taxon>Agaricales</taxon>
        <taxon>Marasmiineae</taxon>
        <taxon>Omphalotaceae</taxon>
        <taxon>Marasmiellus</taxon>
    </lineage>
</organism>
<sequence length="398" mass="45037">MPSNAAPFLRTIRVFGLSSPRGPALTSFLDKFKLSGHIQEIVPSYAARSLDITLFDSASAEEFMERRGHRSLSAFQFQFGEESKLPVELLAGLVLRNASRALKLSPLMDYMTSEWLMGVLSKFGVVEKLEVNEVEREAVVHYMSTFQAIHAARSIIKARLIDPRVTVFHAEDRCDLYRHSSKSTVRDELLVAIHMSKHVDLKYVLSAFKSKTPEAKPFTGRALIASDYRHIGNSRILYLFFRGRTHLEDFMINHELDPTHPAAPFLKREVVSDIKIPRHIGKATGYNATRSLNLRNINPSIDNDTLIDDFSVYTRFKPVFSRSIDRREANMRFTSIVDSSTVIDSVWKGKISSARYKGLQVTYTKDTSHPSSHASIIHSVDPALYTPIHELFRPVVVG</sequence>
<reference evidence="1 2" key="1">
    <citation type="submission" date="2024-01" db="EMBL/GenBank/DDBJ databases">
        <title>A draft genome for the cacao thread blight pathogen Marasmiellus scandens.</title>
        <authorList>
            <person name="Baruah I.K."/>
            <person name="Leung J."/>
            <person name="Bukari Y."/>
            <person name="Amoako-Attah I."/>
            <person name="Meinhardt L.W."/>
            <person name="Bailey B.A."/>
            <person name="Cohen S.P."/>
        </authorList>
    </citation>
    <scope>NUCLEOTIDE SEQUENCE [LARGE SCALE GENOMIC DNA]</scope>
    <source>
        <strain evidence="1 2">GH-19</strain>
    </source>
</reference>
<proteinExistence type="predicted"/>
<dbReference type="EMBL" id="JBANRG010000060">
    <property type="protein sequence ID" value="KAK7442001.1"/>
    <property type="molecule type" value="Genomic_DNA"/>
</dbReference>
<protein>
    <submittedName>
        <fullName evidence="1">Uncharacterized protein</fullName>
    </submittedName>
</protein>
<keyword evidence="2" id="KW-1185">Reference proteome</keyword>